<dbReference type="InterPro" id="IPR006056">
    <property type="entry name" value="RidA"/>
</dbReference>
<dbReference type="FunFam" id="3.30.1330.40:FF:000001">
    <property type="entry name" value="L-PSP family endoribonuclease"/>
    <property type="match status" value="1"/>
</dbReference>
<gene>
    <name evidence="2" type="ORF">METZ01_LOCUS313160</name>
</gene>
<dbReference type="GO" id="GO:0005829">
    <property type="term" value="C:cytosol"/>
    <property type="evidence" value="ECO:0007669"/>
    <property type="project" value="TreeGrafter"/>
</dbReference>
<dbReference type="GO" id="GO:0019239">
    <property type="term" value="F:deaminase activity"/>
    <property type="evidence" value="ECO:0007669"/>
    <property type="project" value="TreeGrafter"/>
</dbReference>
<proteinExistence type="inferred from homology"/>
<accession>A0A382NGX3</accession>
<sequence>MYSCESIGTKKVISTDKAPQAIGPYSQAIQVQNTLYLAGQIALDPATGQMVDGGIEIQTHRVMQNLEAVLLEGGFDFEDVVQTQVYLSDLNHYKPMNAVYAKYVGDRPPARAVVQAARIPRDALVEIMMVAQKP</sequence>
<dbReference type="SUPFAM" id="SSF55298">
    <property type="entry name" value="YjgF-like"/>
    <property type="match status" value="1"/>
</dbReference>
<organism evidence="2">
    <name type="scientific">marine metagenome</name>
    <dbReference type="NCBI Taxonomy" id="408172"/>
    <lineage>
        <taxon>unclassified sequences</taxon>
        <taxon>metagenomes</taxon>
        <taxon>ecological metagenomes</taxon>
    </lineage>
</organism>
<protein>
    <submittedName>
        <fullName evidence="2">Uncharacterized protein</fullName>
    </submittedName>
</protein>
<dbReference type="InterPro" id="IPR006175">
    <property type="entry name" value="YjgF/YER057c/UK114"/>
</dbReference>
<name>A0A382NGX3_9ZZZZ</name>
<dbReference type="AlphaFoldDB" id="A0A382NGX3"/>
<dbReference type="NCBIfam" id="TIGR00004">
    <property type="entry name" value="Rid family detoxifying hydrolase"/>
    <property type="match status" value="1"/>
</dbReference>
<dbReference type="PANTHER" id="PTHR11803:SF58">
    <property type="entry name" value="PROTEIN HMF1-RELATED"/>
    <property type="match status" value="1"/>
</dbReference>
<reference evidence="2" key="1">
    <citation type="submission" date="2018-05" db="EMBL/GenBank/DDBJ databases">
        <authorList>
            <person name="Lanie J.A."/>
            <person name="Ng W.-L."/>
            <person name="Kazmierczak K.M."/>
            <person name="Andrzejewski T.M."/>
            <person name="Davidsen T.M."/>
            <person name="Wayne K.J."/>
            <person name="Tettelin H."/>
            <person name="Glass J.I."/>
            <person name="Rusch D."/>
            <person name="Podicherti R."/>
            <person name="Tsui H.-C.T."/>
            <person name="Winkler M.E."/>
        </authorList>
    </citation>
    <scope>NUCLEOTIDE SEQUENCE</scope>
</reference>
<dbReference type="CDD" id="cd00448">
    <property type="entry name" value="YjgF_YER057c_UK114_family"/>
    <property type="match status" value="1"/>
</dbReference>
<dbReference type="Pfam" id="PF01042">
    <property type="entry name" value="Ribonuc_L-PSP"/>
    <property type="match status" value="1"/>
</dbReference>
<dbReference type="EMBL" id="UINC01100330">
    <property type="protein sequence ID" value="SVC60306.1"/>
    <property type="molecule type" value="Genomic_DNA"/>
</dbReference>
<dbReference type="InterPro" id="IPR035959">
    <property type="entry name" value="RutC-like_sf"/>
</dbReference>
<dbReference type="Gene3D" id="3.30.1330.40">
    <property type="entry name" value="RutC-like"/>
    <property type="match status" value="1"/>
</dbReference>
<evidence type="ECO:0000313" key="2">
    <source>
        <dbReference type="EMBL" id="SVC60306.1"/>
    </source>
</evidence>
<comment type="similarity">
    <text evidence="1">Belongs to the RutC family.</text>
</comment>
<dbReference type="PANTHER" id="PTHR11803">
    <property type="entry name" value="2-IMINOBUTANOATE/2-IMINOPROPANOATE DEAMINASE RIDA"/>
    <property type="match status" value="1"/>
</dbReference>
<evidence type="ECO:0000256" key="1">
    <source>
        <dbReference type="ARBA" id="ARBA00010552"/>
    </source>
</evidence>